<evidence type="ECO:0000313" key="8">
    <source>
        <dbReference type="Proteomes" id="UP000235965"/>
    </source>
</evidence>
<dbReference type="GO" id="GO:0005737">
    <property type="term" value="C:cytoplasm"/>
    <property type="evidence" value="ECO:0007669"/>
    <property type="project" value="TreeGrafter"/>
</dbReference>
<dbReference type="Pfam" id="PF00648">
    <property type="entry name" value="Peptidase_C2"/>
    <property type="match status" value="1"/>
</dbReference>
<name>A0A2J7RB69_9NEOP</name>
<dbReference type="PROSITE" id="PS50203">
    <property type="entry name" value="CALPAIN_CAT"/>
    <property type="match status" value="1"/>
</dbReference>
<gene>
    <name evidence="7" type="ORF">B7P43_G00356</name>
</gene>
<dbReference type="Proteomes" id="UP000235965">
    <property type="component" value="Unassembled WGS sequence"/>
</dbReference>
<dbReference type="InterPro" id="IPR001300">
    <property type="entry name" value="Peptidase_C2_calpain_cat"/>
</dbReference>
<sequence>MLVNDAVPTRDGALVFIRNTEGNEYWGILLEKAYAKWVGSYEGLEGGFWTDAIQSFTGGVVERIKLREGNIPENLFEIMLNSYRSGSFLCCIKKDPHRTEKYHSCCIDALEINEDNSEICVRDPYSQEYNFWTYEQFINEYHRLDMCHKNLDNLSALWGKNIGSCPWESQNFSLQLESLCDEFSIILTDTDDDQEGCTFVVELVQKIKPDEGEELEYIRPWDALVHLELEVGEEIFPVKFPQETRCFTLEPGTHDIRVTTNTEQHSKIYMRIFSKRMYEVERK</sequence>
<organism evidence="7 8">
    <name type="scientific">Cryptotermes secundus</name>
    <dbReference type="NCBI Taxonomy" id="105785"/>
    <lineage>
        <taxon>Eukaryota</taxon>
        <taxon>Metazoa</taxon>
        <taxon>Ecdysozoa</taxon>
        <taxon>Arthropoda</taxon>
        <taxon>Hexapoda</taxon>
        <taxon>Insecta</taxon>
        <taxon>Pterygota</taxon>
        <taxon>Neoptera</taxon>
        <taxon>Polyneoptera</taxon>
        <taxon>Dictyoptera</taxon>
        <taxon>Blattodea</taxon>
        <taxon>Blattoidea</taxon>
        <taxon>Termitoidae</taxon>
        <taxon>Kalotermitidae</taxon>
        <taxon>Cryptotermitinae</taxon>
        <taxon>Cryptotermes</taxon>
    </lineage>
</organism>
<dbReference type="OrthoDB" id="424753at2759"/>
<keyword evidence="4" id="KW-0788">Thiol protease</keyword>
<reference evidence="7 8" key="1">
    <citation type="submission" date="2017-12" db="EMBL/GenBank/DDBJ databases">
        <title>Hemimetabolous genomes reveal molecular basis of termite eusociality.</title>
        <authorList>
            <person name="Harrison M.C."/>
            <person name="Jongepier E."/>
            <person name="Robertson H.M."/>
            <person name="Arning N."/>
            <person name="Bitard-Feildel T."/>
            <person name="Chao H."/>
            <person name="Childers C.P."/>
            <person name="Dinh H."/>
            <person name="Doddapaneni H."/>
            <person name="Dugan S."/>
            <person name="Gowin J."/>
            <person name="Greiner C."/>
            <person name="Han Y."/>
            <person name="Hu H."/>
            <person name="Hughes D.S.T."/>
            <person name="Huylmans A.-K."/>
            <person name="Kemena C."/>
            <person name="Kremer L.P.M."/>
            <person name="Lee S.L."/>
            <person name="Lopez-Ezquerra A."/>
            <person name="Mallet L."/>
            <person name="Monroy-Kuhn J.M."/>
            <person name="Moser A."/>
            <person name="Murali S.C."/>
            <person name="Muzny D.M."/>
            <person name="Otani S."/>
            <person name="Piulachs M.-D."/>
            <person name="Poelchau M."/>
            <person name="Qu J."/>
            <person name="Schaub F."/>
            <person name="Wada-Katsumata A."/>
            <person name="Worley K.C."/>
            <person name="Xie Q."/>
            <person name="Ylla G."/>
            <person name="Poulsen M."/>
            <person name="Gibbs R.A."/>
            <person name="Schal C."/>
            <person name="Richards S."/>
            <person name="Belles X."/>
            <person name="Korb J."/>
            <person name="Bornberg-Bauer E."/>
        </authorList>
    </citation>
    <scope>NUCLEOTIDE SEQUENCE [LARGE SCALE GENOMIC DNA]</scope>
    <source>
        <tissue evidence="7">Whole body</tissue>
    </source>
</reference>
<comment type="caution">
    <text evidence="7">The sequence shown here is derived from an EMBL/GenBank/DDBJ whole genome shotgun (WGS) entry which is preliminary data.</text>
</comment>
<dbReference type="GO" id="GO:0004198">
    <property type="term" value="F:calcium-dependent cysteine-type endopeptidase activity"/>
    <property type="evidence" value="ECO:0007669"/>
    <property type="project" value="InterPro"/>
</dbReference>
<dbReference type="SUPFAM" id="SSF54001">
    <property type="entry name" value="Cysteine proteinases"/>
    <property type="match status" value="1"/>
</dbReference>
<evidence type="ECO:0000313" key="7">
    <source>
        <dbReference type="EMBL" id="PNF38071.1"/>
    </source>
</evidence>
<dbReference type="PRINTS" id="PR00704">
    <property type="entry name" value="CALPAIN"/>
</dbReference>
<dbReference type="AlphaFoldDB" id="A0A2J7RB69"/>
<proteinExistence type="inferred from homology"/>
<protein>
    <recommendedName>
        <fullName evidence="6">Calpain catalytic domain-containing protein</fullName>
    </recommendedName>
</protein>
<dbReference type="EMBL" id="NEVH01006563">
    <property type="protein sequence ID" value="PNF38072.1"/>
    <property type="molecule type" value="Genomic_DNA"/>
</dbReference>
<dbReference type="InParanoid" id="A0A2J7RB69"/>
<dbReference type="PANTHER" id="PTHR10183:SF379">
    <property type="entry name" value="CALPAIN-5"/>
    <property type="match status" value="1"/>
</dbReference>
<evidence type="ECO:0000256" key="1">
    <source>
        <dbReference type="ARBA" id="ARBA00007623"/>
    </source>
</evidence>
<keyword evidence="3" id="KW-0378">Hydrolase</keyword>
<dbReference type="GO" id="GO:0006508">
    <property type="term" value="P:proteolysis"/>
    <property type="evidence" value="ECO:0007669"/>
    <property type="project" value="UniProtKB-KW"/>
</dbReference>
<evidence type="ECO:0000259" key="6">
    <source>
        <dbReference type="PROSITE" id="PS50203"/>
    </source>
</evidence>
<dbReference type="InterPro" id="IPR022684">
    <property type="entry name" value="Calpain_cysteine_protease"/>
</dbReference>
<dbReference type="PANTHER" id="PTHR10183">
    <property type="entry name" value="CALPAIN"/>
    <property type="match status" value="1"/>
</dbReference>
<keyword evidence="8" id="KW-1185">Reference proteome</keyword>
<evidence type="ECO:0000256" key="5">
    <source>
        <dbReference type="PROSITE-ProRule" id="PRU00239"/>
    </source>
</evidence>
<evidence type="ECO:0000256" key="4">
    <source>
        <dbReference type="ARBA" id="ARBA00022807"/>
    </source>
</evidence>
<keyword evidence="2" id="KW-0645">Protease</keyword>
<comment type="similarity">
    <text evidence="1">Belongs to the peptidase C2 family.</text>
</comment>
<evidence type="ECO:0000256" key="3">
    <source>
        <dbReference type="ARBA" id="ARBA00022801"/>
    </source>
</evidence>
<accession>A0A2J7RB69</accession>
<dbReference type="EMBL" id="NEVH01006563">
    <property type="protein sequence ID" value="PNF38071.1"/>
    <property type="molecule type" value="Genomic_DNA"/>
</dbReference>
<dbReference type="InterPro" id="IPR038765">
    <property type="entry name" value="Papain-like_cys_pep_sf"/>
</dbReference>
<feature type="domain" description="Calpain catalytic" evidence="6">
    <location>
        <begin position="1"/>
        <end position="89"/>
    </location>
</feature>
<evidence type="ECO:0000256" key="2">
    <source>
        <dbReference type="ARBA" id="ARBA00022670"/>
    </source>
</evidence>
<comment type="caution">
    <text evidence="5">Lacks conserved residue(s) required for the propagation of feature annotation.</text>
</comment>
<dbReference type="STRING" id="105785.A0A2J7RB69"/>